<dbReference type="SMART" id="SM00470">
    <property type="entry name" value="ParB"/>
    <property type="match status" value="1"/>
</dbReference>
<dbReference type="InterPro" id="IPR003115">
    <property type="entry name" value="ParB_N"/>
</dbReference>
<gene>
    <name evidence="2" type="ORF">I6I06_16490</name>
</gene>
<dbReference type="KEGG" id="pgis:I6I06_16490"/>
<dbReference type="SUPFAM" id="SSF110849">
    <property type="entry name" value="ParB/Sulfiredoxin"/>
    <property type="match status" value="1"/>
</dbReference>
<dbReference type="InterPro" id="IPR036086">
    <property type="entry name" value="ParB/Sulfiredoxin_sf"/>
</dbReference>
<evidence type="ECO:0000313" key="2">
    <source>
        <dbReference type="EMBL" id="QQC63864.1"/>
    </source>
</evidence>
<name>A0A7T4N2B0_9BURK</name>
<proteinExistence type="predicted"/>
<dbReference type="AlphaFoldDB" id="A0A7T4N2B0"/>
<dbReference type="Gene3D" id="3.90.1530.10">
    <property type="entry name" value="Conserved hypothetical protein from pyrococcus furiosus pfu- 392566-001, ParB domain"/>
    <property type="match status" value="1"/>
</dbReference>
<dbReference type="Pfam" id="PF02195">
    <property type="entry name" value="ParB_N"/>
    <property type="match status" value="1"/>
</dbReference>
<dbReference type="RefSeq" id="WP_052400403.1">
    <property type="nucleotide sequence ID" value="NZ_CP066075.1"/>
</dbReference>
<accession>A0A7T4N2B0</accession>
<dbReference type="EMBL" id="CP066075">
    <property type="protein sequence ID" value="QQC63864.1"/>
    <property type="molecule type" value="Genomic_DNA"/>
</dbReference>
<evidence type="ECO:0000313" key="3">
    <source>
        <dbReference type="Proteomes" id="UP000595610"/>
    </source>
</evidence>
<protein>
    <submittedName>
        <fullName evidence="2">ParB/RepB/Spo0J family partition protein</fullName>
    </submittedName>
</protein>
<reference evidence="2 3" key="1">
    <citation type="submission" date="2020-12" db="EMBL/GenBank/DDBJ databases">
        <title>FDA dAtabase for Regulatory Grade micrObial Sequences (FDA-ARGOS): Supporting development and validation of Infectious Disease Dx tests.</title>
        <authorList>
            <person name="Nelson B."/>
            <person name="Plummer A."/>
            <person name="Tallon L."/>
            <person name="Sadzewicz L."/>
            <person name="Zhao X."/>
            <person name="Boylan J."/>
            <person name="Ott S."/>
            <person name="Bowen H."/>
            <person name="Vavikolanu K."/>
            <person name="Mehta A."/>
            <person name="Aluvathingal J."/>
            <person name="Nadendla S."/>
            <person name="Myers T."/>
            <person name="Yan Y."/>
            <person name="Sichtig H."/>
        </authorList>
    </citation>
    <scope>NUCLEOTIDE SEQUENCE [LARGE SCALE GENOMIC DNA]</scope>
    <source>
        <strain evidence="2 3">FDAARGOS_1049</strain>
    </source>
</reference>
<sequence length="243" mass="26930">MAARWLKLCEITEDCEVQIRTQLDEEKVREYAEAMTAGEKFPRPVVFFDRLTYWLASGYHRVEAARVAGLSEIECDVRDGQKRDAALFALSDNKHGVHLTRVEKRRAVERIMGDGEWTRMTDLAIARHIGVSREFVNRVRNSYAPADEGVTKSHLEALREGGKVIECTTFTATETAEIDGVKAATITPDAGGTCEVEASFPGEPEPSAVELDELAVARGIIAEQAREIARLTAIVRDLQEIAA</sequence>
<organism evidence="2 3">
    <name type="scientific">Paraburkholderia ginsengisoli</name>
    <dbReference type="NCBI Taxonomy" id="311231"/>
    <lineage>
        <taxon>Bacteria</taxon>
        <taxon>Pseudomonadati</taxon>
        <taxon>Pseudomonadota</taxon>
        <taxon>Betaproteobacteria</taxon>
        <taxon>Burkholderiales</taxon>
        <taxon>Burkholderiaceae</taxon>
        <taxon>Paraburkholderia</taxon>
    </lineage>
</organism>
<feature type="domain" description="ParB-like N-terminal" evidence="1">
    <location>
        <begin position="4"/>
        <end position="94"/>
    </location>
</feature>
<dbReference type="Proteomes" id="UP000595610">
    <property type="component" value="Chromosome 1"/>
</dbReference>
<evidence type="ECO:0000259" key="1">
    <source>
        <dbReference type="SMART" id="SM00470"/>
    </source>
</evidence>
<keyword evidence="3" id="KW-1185">Reference proteome</keyword>